<dbReference type="Proteomes" id="UP001630127">
    <property type="component" value="Unassembled WGS sequence"/>
</dbReference>
<dbReference type="InterPro" id="IPR007770">
    <property type="entry name" value="DMP"/>
</dbReference>
<dbReference type="EMBL" id="JBJUIK010000013">
    <property type="protein sequence ID" value="KAL3505818.1"/>
    <property type="molecule type" value="Genomic_DNA"/>
</dbReference>
<dbReference type="PANTHER" id="PTHR31621">
    <property type="entry name" value="PROTEIN DMP3"/>
    <property type="match status" value="1"/>
</dbReference>
<organism evidence="8 9">
    <name type="scientific">Cinchona calisaya</name>
    <dbReference type="NCBI Taxonomy" id="153742"/>
    <lineage>
        <taxon>Eukaryota</taxon>
        <taxon>Viridiplantae</taxon>
        <taxon>Streptophyta</taxon>
        <taxon>Embryophyta</taxon>
        <taxon>Tracheophyta</taxon>
        <taxon>Spermatophyta</taxon>
        <taxon>Magnoliopsida</taxon>
        <taxon>eudicotyledons</taxon>
        <taxon>Gunneridae</taxon>
        <taxon>Pentapetalae</taxon>
        <taxon>asterids</taxon>
        <taxon>lamiids</taxon>
        <taxon>Gentianales</taxon>
        <taxon>Rubiaceae</taxon>
        <taxon>Cinchonoideae</taxon>
        <taxon>Cinchoneae</taxon>
        <taxon>Cinchona</taxon>
    </lineage>
</organism>
<feature type="transmembrane region" description="Helical" evidence="7">
    <location>
        <begin position="53"/>
        <end position="71"/>
    </location>
</feature>
<dbReference type="Pfam" id="PF05078">
    <property type="entry name" value="DUF679"/>
    <property type="match status" value="1"/>
</dbReference>
<evidence type="ECO:0000256" key="3">
    <source>
        <dbReference type="ARBA" id="ARBA00022692"/>
    </source>
</evidence>
<feature type="compositionally biased region" description="Low complexity" evidence="6">
    <location>
        <begin position="180"/>
        <end position="189"/>
    </location>
</feature>
<evidence type="ECO:0000256" key="5">
    <source>
        <dbReference type="ARBA" id="ARBA00023136"/>
    </source>
</evidence>
<evidence type="ECO:0000313" key="9">
    <source>
        <dbReference type="Proteomes" id="UP001630127"/>
    </source>
</evidence>
<dbReference type="PANTHER" id="PTHR31621:SF66">
    <property type="entry name" value="PROTEIN DMP2"/>
    <property type="match status" value="1"/>
</dbReference>
<evidence type="ECO:0000256" key="2">
    <source>
        <dbReference type="ARBA" id="ARBA00008707"/>
    </source>
</evidence>
<sequence>MATQQSSTDSPFTGFGNLIRLLPTGTVFLYQFLNPILTNNGNCSTANKYVSSVLFAICGLSCFFTTFTDSYKDGRGKIRYGFATLKGFWPNSSDASNNSSVDMKSYRIQAGDFVHATLSLVVFCAISLLDANTVRCFYPSFGTSQKALLMALPSVIGSFASTVFAAFPCKRHGVGYPPDSGSSSTTSSSIQLSDVTQKA</sequence>
<feature type="transmembrane region" description="Helical" evidence="7">
    <location>
        <begin position="113"/>
        <end position="129"/>
    </location>
</feature>
<proteinExistence type="inferred from homology"/>
<accession>A0ABD2YJS7</accession>
<dbReference type="AlphaFoldDB" id="A0ABD2YJS7"/>
<gene>
    <name evidence="8" type="ORF">ACH5RR_031200</name>
</gene>
<reference evidence="8 9" key="1">
    <citation type="submission" date="2024-11" db="EMBL/GenBank/DDBJ databases">
        <title>A near-complete genome assembly of Cinchona calisaya.</title>
        <authorList>
            <person name="Lian D.C."/>
            <person name="Zhao X.W."/>
            <person name="Wei L."/>
        </authorList>
    </citation>
    <scope>NUCLEOTIDE SEQUENCE [LARGE SCALE GENOMIC DNA]</scope>
    <source>
        <tissue evidence="8">Nenye</tissue>
    </source>
</reference>
<comment type="similarity">
    <text evidence="2">Belongs to the plant DMP1 protein family.</text>
</comment>
<name>A0ABD2YJS7_9GENT</name>
<evidence type="ECO:0000256" key="7">
    <source>
        <dbReference type="SAM" id="Phobius"/>
    </source>
</evidence>
<comment type="caution">
    <text evidence="8">The sequence shown here is derived from an EMBL/GenBank/DDBJ whole genome shotgun (WGS) entry which is preliminary data.</text>
</comment>
<feature type="region of interest" description="Disordered" evidence="6">
    <location>
        <begin position="178"/>
        <end position="199"/>
    </location>
</feature>
<keyword evidence="9" id="KW-1185">Reference proteome</keyword>
<keyword evidence="5 7" id="KW-0472">Membrane</keyword>
<comment type="subcellular location">
    <subcellularLocation>
        <location evidence="1">Membrane</location>
        <topology evidence="1">Multi-pass membrane protein</topology>
    </subcellularLocation>
</comment>
<dbReference type="GO" id="GO:0005737">
    <property type="term" value="C:cytoplasm"/>
    <property type="evidence" value="ECO:0007669"/>
    <property type="project" value="UniProtKB-ARBA"/>
</dbReference>
<keyword evidence="3 7" id="KW-0812">Transmembrane</keyword>
<protein>
    <submittedName>
        <fullName evidence="8">Uncharacterized protein</fullName>
    </submittedName>
</protein>
<dbReference type="GO" id="GO:0016020">
    <property type="term" value="C:membrane"/>
    <property type="evidence" value="ECO:0007669"/>
    <property type="project" value="UniProtKB-SubCell"/>
</dbReference>
<feature type="transmembrane region" description="Helical" evidence="7">
    <location>
        <begin position="12"/>
        <end position="33"/>
    </location>
</feature>
<evidence type="ECO:0000256" key="6">
    <source>
        <dbReference type="SAM" id="MobiDB-lite"/>
    </source>
</evidence>
<evidence type="ECO:0000256" key="1">
    <source>
        <dbReference type="ARBA" id="ARBA00004141"/>
    </source>
</evidence>
<feature type="transmembrane region" description="Helical" evidence="7">
    <location>
        <begin position="149"/>
        <end position="167"/>
    </location>
</feature>
<evidence type="ECO:0000256" key="4">
    <source>
        <dbReference type="ARBA" id="ARBA00022989"/>
    </source>
</evidence>
<evidence type="ECO:0000313" key="8">
    <source>
        <dbReference type="EMBL" id="KAL3505818.1"/>
    </source>
</evidence>
<feature type="compositionally biased region" description="Polar residues" evidence="6">
    <location>
        <begin position="190"/>
        <end position="199"/>
    </location>
</feature>
<keyword evidence="4 7" id="KW-1133">Transmembrane helix</keyword>